<dbReference type="Proteomes" id="UP001150238">
    <property type="component" value="Unassembled WGS sequence"/>
</dbReference>
<protein>
    <submittedName>
        <fullName evidence="1">Uncharacterized protein</fullName>
    </submittedName>
</protein>
<reference evidence="1" key="2">
    <citation type="journal article" date="2023" name="Proc. Natl. Acad. Sci. U.S.A.">
        <title>A global phylogenomic analysis of the shiitake genus Lentinula.</title>
        <authorList>
            <person name="Sierra-Patev S."/>
            <person name="Min B."/>
            <person name="Naranjo-Ortiz M."/>
            <person name="Looney B."/>
            <person name="Konkel Z."/>
            <person name="Slot J.C."/>
            <person name="Sakamoto Y."/>
            <person name="Steenwyk J.L."/>
            <person name="Rokas A."/>
            <person name="Carro J."/>
            <person name="Camarero S."/>
            <person name="Ferreira P."/>
            <person name="Molpeceres G."/>
            <person name="Ruiz-Duenas F.J."/>
            <person name="Serrano A."/>
            <person name="Henrissat B."/>
            <person name="Drula E."/>
            <person name="Hughes K.W."/>
            <person name="Mata J.L."/>
            <person name="Ishikawa N.K."/>
            <person name="Vargas-Isla R."/>
            <person name="Ushijima S."/>
            <person name="Smith C.A."/>
            <person name="Donoghue J."/>
            <person name="Ahrendt S."/>
            <person name="Andreopoulos W."/>
            <person name="He G."/>
            <person name="LaButti K."/>
            <person name="Lipzen A."/>
            <person name="Ng V."/>
            <person name="Riley R."/>
            <person name="Sandor L."/>
            <person name="Barry K."/>
            <person name="Martinez A.T."/>
            <person name="Xiao Y."/>
            <person name="Gibbons J.G."/>
            <person name="Terashima K."/>
            <person name="Grigoriev I.V."/>
            <person name="Hibbett D."/>
        </authorList>
    </citation>
    <scope>NUCLEOTIDE SEQUENCE</scope>
    <source>
        <strain evidence="1">Sp2 HRB7682 ss15</strain>
    </source>
</reference>
<name>A0A9W8ZQN2_9AGAR</name>
<gene>
    <name evidence="1" type="ORF">C8J55DRAFT_530447</name>
</gene>
<reference evidence="1" key="1">
    <citation type="submission" date="2022-08" db="EMBL/GenBank/DDBJ databases">
        <authorList>
            <consortium name="DOE Joint Genome Institute"/>
            <person name="Min B."/>
            <person name="Riley R."/>
            <person name="Sierra-Patev S."/>
            <person name="Naranjo-Ortiz M."/>
            <person name="Looney B."/>
            <person name="Konkel Z."/>
            <person name="Slot J.C."/>
            <person name="Sakamoto Y."/>
            <person name="Steenwyk J.L."/>
            <person name="Rokas A."/>
            <person name="Carro J."/>
            <person name="Camarero S."/>
            <person name="Ferreira P."/>
            <person name="Molpeceres G."/>
            <person name="Ruiz-Duenas F.J."/>
            <person name="Serrano A."/>
            <person name="Henrissat B."/>
            <person name="Drula E."/>
            <person name="Hughes K.W."/>
            <person name="Mata J.L."/>
            <person name="Ishikawa N.K."/>
            <person name="Vargas-Isla R."/>
            <person name="Ushijima S."/>
            <person name="Smith C.A."/>
            <person name="Ahrendt S."/>
            <person name="Andreopoulos W."/>
            <person name="He G."/>
            <person name="Labutti K."/>
            <person name="Lipzen A."/>
            <person name="Ng V."/>
            <person name="Sandor L."/>
            <person name="Barry K."/>
            <person name="Martinez A.T."/>
            <person name="Xiao Y."/>
            <person name="Gibbons J.G."/>
            <person name="Terashima K."/>
            <person name="Hibbett D.S."/>
            <person name="Grigoriev I.V."/>
        </authorList>
    </citation>
    <scope>NUCLEOTIDE SEQUENCE</scope>
    <source>
        <strain evidence="1">Sp2 HRB7682 ss15</strain>
    </source>
</reference>
<accession>A0A9W8ZQN2</accession>
<proteinExistence type="predicted"/>
<sequence length="262" mass="28169">MSLTIGGQICVATKDCSIYYSVLSRSFVRRFLGNPSNDNISALVNIQHSNFAFTSRVDFVVLDELVDCEATFGLQFRQTCSSLQCLGLFELLPDTRTSLELCVPLPRLPAVIGLPGSSAMPPAGDGTLSLLLSDPKTTRNMAGLSTHDGEGFFAAPNYGNNNCLPSTSSTAELPSMSISSAQLLDLCLFGNFKSGILSLRQRREAIISHILSGHCFFNSRSGHAPACKLFTADFSSESAFFTHLDKLIAKSKADPLSPVGRC</sequence>
<organism evidence="1 2">
    <name type="scientific">Lentinula lateritia</name>
    <dbReference type="NCBI Taxonomy" id="40482"/>
    <lineage>
        <taxon>Eukaryota</taxon>
        <taxon>Fungi</taxon>
        <taxon>Dikarya</taxon>
        <taxon>Basidiomycota</taxon>
        <taxon>Agaricomycotina</taxon>
        <taxon>Agaricomycetes</taxon>
        <taxon>Agaricomycetidae</taxon>
        <taxon>Agaricales</taxon>
        <taxon>Marasmiineae</taxon>
        <taxon>Omphalotaceae</taxon>
        <taxon>Lentinula</taxon>
    </lineage>
</organism>
<evidence type="ECO:0000313" key="1">
    <source>
        <dbReference type="EMBL" id="KAJ4464232.1"/>
    </source>
</evidence>
<dbReference type="EMBL" id="JANVFS010000061">
    <property type="protein sequence ID" value="KAJ4464232.1"/>
    <property type="molecule type" value="Genomic_DNA"/>
</dbReference>
<dbReference type="AlphaFoldDB" id="A0A9W8ZQN2"/>
<comment type="caution">
    <text evidence="1">The sequence shown here is derived from an EMBL/GenBank/DDBJ whole genome shotgun (WGS) entry which is preliminary data.</text>
</comment>
<evidence type="ECO:0000313" key="2">
    <source>
        <dbReference type="Proteomes" id="UP001150238"/>
    </source>
</evidence>